<dbReference type="EMBL" id="JARXIC010000023">
    <property type="protein sequence ID" value="MDQ8195379.1"/>
    <property type="molecule type" value="Genomic_DNA"/>
</dbReference>
<dbReference type="InterPro" id="IPR036890">
    <property type="entry name" value="HATPase_C_sf"/>
</dbReference>
<dbReference type="PANTHER" id="PTHR43547">
    <property type="entry name" value="TWO-COMPONENT HISTIDINE KINASE"/>
    <property type="match status" value="1"/>
</dbReference>
<dbReference type="Gene3D" id="3.30.565.10">
    <property type="entry name" value="Histidine kinase-like ATPase, C-terminal domain"/>
    <property type="match status" value="1"/>
</dbReference>
<dbReference type="InterPro" id="IPR005467">
    <property type="entry name" value="His_kinase_dom"/>
</dbReference>
<evidence type="ECO:0000259" key="6">
    <source>
        <dbReference type="PROSITE" id="PS50110"/>
    </source>
</evidence>
<evidence type="ECO:0000256" key="2">
    <source>
        <dbReference type="ARBA" id="ARBA00012438"/>
    </source>
</evidence>
<dbReference type="InterPro" id="IPR003661">
    <property type="entry name" value="HisK_dim/P_dom"/>
</dbReference>
<dbReference type="PROSITE" id="PS50109">
    <property type="entry name" value="HIS_KIN"/>
    <property type="match status" value="1"/>
</dbReference>
<dbReference type="Pfam" id="PF00512">
    <property type="entry name" value="HisKA"/>
    <property type="match status" value="1"/>
</dbReference>
<dbReference type="PANTHER" id="PTHR43547:SF2">
    <property type="entry name" value="HYBRID SIGNAL TRANSDUCTION HISTIDINE KINASE C"/>
    <property type="match status" value="1"/>
</dbReference>
<dbReference type="InterPro" id="IPR011006">
    <property type="entry name" value="CheY-like_superfamily"/>
</dbReference>
<evidence type="ECO:0000313" key="8">
    <source>
        <dbReference type="Proteomes" id="UP001243717"/>
    </source>
</evidence>
<dbReference type="InterPro" id="IPR004358">
    <property type="entry name" value="Sig_transdc_His_kin-like_C"/>
</dbReference>
<dbReference type="SUPFAM" id="SSF52172">
    <property type="entry name" value="CheY-like"/>
    <property type="match status" value="1"/>
</dbReference>
<dbReference type="InterPro" id="IPR003594">
    <property type="entry name" value="HATPase_dom"/>
</dbReference>
<dbReference type="CDD" id="cd00082">
    <property type="entry name" value="HisKA"/>
    <property type="match status" value="1"/>
</dbReference>
<accession>A0ABU1AL30</accession>
<organism evidence="7 8">
    <name type="scientific">Thalassobacterium sedimentorum</name>
    <dbReference type="NCBI Taxonomy" id="3041258"/>
    <lineage>
        <taxon>Bacteria</taxon>
        <taxon>Pseudomonadati</taxon>
        <taxon>Verrucomicrobiota</taxon>
        <taxon>Opitutia</taxon>
        <taxon>Puniceicoccales</taxon>
        <taxon>Coraliomargaritaceae</taxon>
        <taxon>Thalassobacterium</taxon>
    </lineage>
</organism>
<dbReference type="RefSeq" id="WP_308985835.1">
    <property type="nucleotide sequence ID" value="NZ_JARXIC010000023.1"/>
</dbReference>
<keyword evidence="3 4" id="KW-0597">Phosphoprotein</keyword>
<dbReference type="Proteomes" id="UP001243717">
    <property type="component" value="Unassembled WGS sequence"/>
</dbReference>
<comment type="catalytic activity">
    <reaction evidence="1">
        <text>ATP + protein L-histidine = ADP + protein N-phospho-L-histidine.</text>
        <dbReference type="EC" id="2.7.13.3"/>
    </reaction>
</comment>
<dbReference type="Pfam" id="PF00072">
    <property type="entry name" value="Response_reg"/>
    <property type="match status" value="1"/>
</dbReference>
<dbReference type="Gene3D" id="3.40.50.2300">
    <property type="match status" value="1"/>
</dbReference>
<evidence type="ECO:0000313" key="7">
    <source>
        <dbReference type="EMBL" id="MDQ8195379.1"/>
    </source>
</evidence>
<dbReference type="Pfam" id="PF02518">
    <property type="entry name" value="HATPase_c"/>
    <property type="match status" value="1"/>
</dbReference>
<evidence type="ECO:0000256" key="1">
    <source>
        <dbReference type="ARBA" id="ARBA00000085"/>
    </source>
</evidence>
<evidence type="ECO:0000256" key="4">
    <source>
        <dbReference type="PROSITE-ProRule" id="PRU00169"/>
    </source>
</evidence>
<protein>
    <recommendedName>
        <fullName evidence="2">histidine kinase</fullName>
        <ecNumber evidence="2">2.7.13.3</ecNumber>
    </recommendedName>
</protein>
<dbReference type="InterPro" id="IPR036097">
    <property type="entry name" value="HisK_dim/P_sf"/>
</dbReference>
<dbReference type="InterPro" id="IPR001789">
    <property type="entry name" value="Sig_transdc_resp-reg_receiver"/>
</dbReference>
<dbReference type="SMART" id="SM00448">
    <property type="entry name" value="REC"/>
    <property type="match status" value="1"/>
</dbReference>
<feature type="modified residue" description="4-aspartylphosphate" evidence="4">
    <location>
        <position position="62"/>
    </location>
</feature>
<name>A0ABU1AL30_9BACT</name>
<proteinExistence type="predicted"/>
<reference evidence="7 8" key="1">
    <citation type="submission" date="2023-04" db="EMBL/GenBank/DDBJ databases">
        <title>A novel bacteria isolated from coastal sediment.</title>
        <authorList>
            <person name="Liu X.-J."/>
            <person name="Du Z.-J."/>
        </authorList>
    </citation>
    <scope>NUCLEOTIDE SEQUENCE [LARGE SCALE GENOMIC DNA]</scope>
    <source>
        <strain evidence="7 8">SDUM461004</strain>
    </source>
</reference>
<dbReference type="SMART" id="SM00387">
    <property type="entry name" value="HATPase_c"/>
    <property type="match status" value="1"/>
</dbReference>
<evidence type="ECO:0000259" key="5">
    <source>
        <dbReference type="PROSITE" id="PS50109"/>
    </source>
</evidence>
<dbReference type="SUPFAM" id="SSF55874">
    <property type="entry name" value="ATPase domain of HSP90 chaperone/DNA topoisomerase II/histidine kinase"/>
    <property type="match status" value="1"/>
</dbReference>
<evidence type="ECO:0000256" key="3">
    <source>
        <dbReference type="ARBA" id="ARBA00022553"/>
    </source>
</evidence>
<dbReference type="CDD" id="cd17574">
    <property type="entry name" value="REC_OmpR"/>
    <property type="match status" value="1"/>
</dbReference>
<dbReference type="PROSITE" id="PS50110">
    <property type="entry name" value="RESPONSE_REGULATORY"/>
    <property type="match status" value="1"/>
</dbReference>
<dbReference type="SMART" id="SM00388">
    <property type="entry name" value="HisKA"/>
    <property type="match status" value="1"/>
</dbReference>
<dbReference type="PRINTS" id="PR00344">
    <property type="entry name" value="BCTRLSENSOR"/>
</dbReference>
<feature type="domain" description="Histidine kinase" evidence="5">
    <location>
        <begin position="158"/>
        <end position="377"/>
    </location>
</feature>
<dbReference type="EC" id="2.7.13.3" evidence="2"/>
<gene>
    <name evidence="7" type="ORF">QEH59_13160</name>
</gene>
<feature type="domain" description="Response regulatory" evidence="6">
    <location>
        <begin position="13"/>
        <end position="129"/>
    </location>
</feature>
<keyword evidence="8" id="KW-1185">Reference proteome</keyword>
<dbReference type="SUPFAM" id="SSF47384">
    <property type="entry name" value="Homodimeric domain of signal transducing histidine kinase"/>
    <property type="match status" value="1"/>
</dbReference>
<sequence length="382" mass="42071">MNQPVSINIDQSRILVVDDDEIIRKLLRRVLERSGFVVDEAGSGEAALEQIQAHSPDLILLDVVMGGIDGFITCRKIKSSEGMDEVPIIFVTGRSDTGSIVEGLDAGGSDYITKPINRHEALARIRNHLKMRVLMKYQREFIDGLKKANLAKNRIIGIASHDLRNPIASIRGLSEFLEEAGPLTPAQREIANTIQSTSDSMLHLVDELLDLSVIESGEERTDREPCSIFEIVSSSLNIYQFTASKKSINLVLEDEGEIPELLMLDKMQFRRLVDNVLSNAVKYSPANTSVVVLLKCHGDLLKMTVEDEGPGIPDGEMYKLFTDFGKTSVQPTGNETSTGLGLSICKKIVDSHQGRIYAFNRAGGTGACFTVELNIRKLAVRS</sequence>
<comment type="caution">
    <text evidence="7">The sequence shown here is derived from an EMBL/GenBank/DDBJ whole genome shotgun (WGS) entry which is preliminary data.</text>
</comment>
<dbReference type="Gene3D" id="1.10.287.130">
    <property type="match status" value="1"/>
</dbReference>